<accession>A0A2R8BNB8</accession>
<feature type="domain" description="ABC-type glycine betaine transport system substrate-binding" evidence="2">
    <location>
        <begin position="25"/>
        <end position="288"/>
    </location>
</feature>
<dbReference type="Pfam" id="PF16868">
    <property type="entry name" value="NMT1_3"/>
    <property type="match status" value="1"/>
</dbReference>
<reference evidence="3 4" key="1">
    <citation type="submission" date="2018-03" db="EMBL/GenBank/DDBJ databases">
        <authorList>
            <person name="Keele B.F."/>
        </authorList>
    </citation>
    <scope>NUCLEOTIDE SEQUENCE [LARGE SCALE GENOMIC DNA]</scope>
    <source>
        <strain evidence="3 4">CECT 8626</strain>
    </source>
</reference>
<dbReference type="Gene3D" id="3.40.190.10">
    <property type="entry name" value="Periplasmic binding protein-like II"/>
    <property type="match status" value="3"/>
</dbReference>
<dbReference type="PROSITE" id="PS51257">
    <property type="entry name" value="PROKAR_LIPOPROTEIN"/>
    <property type="match status" value="1"/>
</dbReference>
<dbReference type="RefSeq" id="WP_108854932.1">
    <property type="nucleotide sequence ID" value="NZ_OMOQ01000006.1"/>
</dbReference>
<dbReference type="SUPFAM" id="SSF53850">
    <property type="entry name" value="Periplasmic binding protein-like II"/>
    <property type="match status" value="2"/>
</dbReference>
<dbReference type="GO" id="GO:0022857">
    <property type="term" value="F:transmembrane transporter activity"/>
    <property type="evidence" value="ECO:0007669"/>
    <property type="project" value="InterPro"/>
</dbReference>
<feature type="transmembrane region" description="Helical" evidence="1">
    <location>
        <begin position="593"/>
        <end position="612"/>
    </location>
</feature>
<dbReference type="Gene3D" id="3.40.190.120">
    <property type="entry name" value="Osmoprotection protein (prox), domain 2"/>
    <property type="match status" value="1"/>
</dbReference>
<evidence type="ECO:0000313" key="3">
    <source>
        <dbReference type="EMBL" id="SPH24930.1"/>
    </source>
</evidence>
<dbReference type="EMBL" id="OMOQ01000006">
    <property type="protein sequence ID" value="SPH24930.1"/>
    <property type="molecule type" value="Genomic_DNA"/>
</dbReference>
<protein>
    <submittedName>
        <fullName evidence="3">Glycine betaine/carnitine/choline-binding protein OpuCC</fullName>
    </submittedName>
</protein>
<name>A0A2R8BNB8_9RHOB</name>
<dbReference type="GO" id="GO:0043190">
    <property type="term" value="C:ATP-binding cassette (ABC) transporter complex"/>
    <property type="evidence" value="ECO:0007669"/>
    <property type="project" value="InterPro"/>
</dbReference>
<keyword evidence="1" id="KW-0812">Transmembrane</keyword>
<dbReference type="Pfam" id="PF04069">
    <property type="entry name" value="OpuAC"/>
    <property type="match status" value="1"/>
</dbReference>
<dbReference type="OrthoDB" id="9781705at2"/>
<proteinExistence type="predicted"/>
<organism evidence="3 4">
    <name type="scientific">Albidovulum aquaemixtae</name>
    <dbReference type="NCBI Taxonomy" id="1542388"/>
    <lineage>
        <taxon>Bacteria</taxon>
        <taxon>Pseudomonadati</taxon>
        <taxon>Pseudomonadota</taxon>
        <taxon>Alphaproteobacteria</taxon>
        <taxon>Rhodobacterales</taxon>
        <taxon>Paracoccaceae</taxon>
        <taxon>Albidovulum</taxon>
    </lineage>
</organism>
<gene>
    <name evidence="3" type="primary">opuCC</name>
    <name evidence="3" type="ORF">DEA8626_03963</name>
</gene>
<dbReference type="InterPro" id="IPR011852">
    <property type="entry name" value="TRAP_TAXI"/>
</dbReference>
<keyword evidence="4" id="KW-1185">Reference proteome</keyword>
<evidence type="ECO:0000313" key="4">
    <source>
        <dbReference type="Proteomes" id="UP000244924"/>
    </source>
</evidence>
<evidence type="ECO:0000259" key="2">
    <source>
        <dbReference type="Pfam" id="PF04069"/>
    </source>
</evidence>
<dbReference type="InterPro" id="IPR007210">
    <property type="entry name" value="ABC_Gly_betaine_transp_sub-bd"/>
</dbReference>
<dbReference type="CDD" id="cd13528">
    <property type="entry name" value="PBP2_osmoprotectants"/>
    <property type="match status" value="1"/>
</dbReference>
<keyword evidence="1" id="KW-0472">Membrane</keyword>
<dbReference type="Proteomes" id="UP000244924">
    <property type="component" value="Unassembled WGS sequence"/>
</dbReference>
<keyword evidence="1" id="KW-1133">Transmembrane helix</keyword>
<evidence type="ECO:0000256" key="1">
    <source>
        <dbReference type="SAM" id="Phobius"/>
    </source>
</evidence>
<dbReference type="AlphaFoldDB" id="A0A2R8BNB8"/>
<sequence length="617" mass="65008">MFARTFIAVLAAAVTLSGCTEDDGSIRIGAKNFGESRILAHMMAAMAEEQGLPVEGVVEYENTPAILEALKRGDIDAYPEYNGTGLVMLGQSPLADGDTATERVKQIFEPLGISWRERVGFANNYGLAMLPDRVEELRLIDMSQLVRRSADLTLGIEDDFSTRPLDGLSPMVQRYGFEFASVEEVPLSDRGELYDQLLDGEVDVIEVYTTDGQIADYGLTLLKDDLQFFPVYELAPIVRLSTLAKFPALGGALDALGGKFSNEEMQALNRRVDLEGRSPEAVARDALARLGLISSGAVEAEDPLMIATSPLLAESDLAGTALRAARRAYVGREVTIDPSHDPLGEVTNGNARLAMVGAESFFDLSGPTPVRFEQFESLAAVGSNAIHLVSPTGDNGVGSLAEATALIVGPDGSASHRIGTILKDALGLSAELSSSDAASAGDLLAQLDAKGKVAVIPAPIGSNVVKQAFAGAELKLLPIEGWTEGANLVKYPFLRQIRIPSGAYDLVFVPIETLSSQAVIAGPAPGSADAAIGDQGPGATAAPALKPVPTSTVLELAAGISGGDVIDPVLPLASAFAPVLPAPPAAMNPSTDVSILNVALVLMFVWLFWLYLRRDVR</sequence>